<protein>
    <submittedName>
        <fullName evidence="1">Uncharacterized protein</fullName>
    </submittedName>
</protein>
<proteinExistence type="predicted"/>
<dbReference type="RefSeq" id="WP_380656350.1">
    <property type="nucleotide sequence ID" value="NZ_JBHRVQ010000001.1"/>
</dbReference>
<organism evidence="1 2">
    <name type="scientific">Salinicoccus sesuvii</name>
    <dbReference type="NCBI Taxonomy" id="868281"/>
    <lineage>
        <taxon>Bacteria</taxon>
        <taxon>Bacillati</taxon>
        <taxon>Bacillota</taxon>
        <taxon>Bacilli</taxon>
        <taxon>Bacillales</taxon>
        <taxon>Staphylococcaceae</taxon>
        <taxon>Salinicoccus</taxon>
    </lineage>
</organism>
<reference evidence="2" key="1">
    <citation type="journal article" date="2019" name="Int. J. Syst. Evol. Microbiol.">
        <title>The Global Catalogue of Microorganisms (GCM) 10K type strain sequencing project: providing services to taxonomists for standard genome sequencing and annotation.</title>
        <authorList>
            <consortium name="The Broad Institute Genomics Platform"/>
            <consortium name="The Broad Institute Genome Sequencing Center for Infectious Disease"/>
            <person name="Wu L."/>
            <person name="Ma J."/>
        </authorList>
    </citation>
    <scope>NUCLEOTIDE SEQUENCE [LARGE SCALE GENOMIC DNA]</scope>
    <source>
        <strain evidence="2">CCM 7756</strain>
    </source>
</reference>
<comment type="caution">
    <text evidence="1">The sequence shown here is derived from an EMBL/GenBank/DDBJ whole genome shotgun (WGS) entry which is preliminary data.</text>
</comment>
<dbReference type="EMBL" id="JBHRVQ010000001">
    <property type="protein sequence ID" value="MFC3389341.1"/>
    <property type="molecule type" value="Genomic_DNA"/>
</dbReference>
<evidence type="ECO:0000313" key="2">
    <source>
        <dbReference type="Proteomes" id="UP001595637"/>
    </source>
</evidence>
<sequence length="124" mass="13643">MPNTDAVKAYITQLPNSEGFEEMDPAIQDKQVFKARESLKGHFLPAVNPNLSERAIALQVLHQIDGDAEEYAKLKAHGVQSYSVKDVSVSFQEGAQASLSAEAVQIIERLNPSLVRRGRVGRLI</sequence>
<accession>A0ABV7N9Q9</accession>
<keyword evidence="2" id="KW-1185">Reference proteome</keyword>
<dbReference type="Proteomes" id="UP001595637">
    <property type="component" value="Unassembled WGS sequence"/>
</dbReference>
<name>A0ABV7N9Q9_9STAP</name>
<evidence type="ECO:0000313" key="1">
    <source>
        <dbReference type="EMBL" id="MFC3389341.1"/>
    </source>
</evidence>
<gene>
    <name evidence="1" type="ORF">ACFOEO_12190</name>
</gene>